<evidence type="ECO:0000313" key="1">
    <source>
        <dbReference type="EMBL" id="AWB66266.1"/>
    </source>
</evidence>
<evidence type="ECO:0000313" key="3">
    <source>
        <dbReference type="Proteomes" id="UP000244441"/>
    </source>
</evidence>
<evidence type="ECO:0008006" key="4">
    <source>
        <dbReference type="Google" id="ProtNLM"/>
    </source>
</evidence>
<sequence length="99" mass="11445">MGKQRTIEDWQLIFSQFHASGLTVTQFCKQHKLTISNFYKWRKRIEPLPATNSENDIEFSASTDHWQAISVNHHSTDTKQWNIELTLPGGVVLNMRATS</sequence>
<organism evidence="2 3">
    <name type="scientific">Saccharobesus litoralis</name>
    <dbReference type="NCBI Taxonomy" id="2172099"/>
    <lineage>
        <taxon>Bacteria</taxon>
        <taxon>Pseudomonadati</taxon>
        <taxon>Pseudomonadota</taxon>
        <taxon>Gammaproteobacteria</taxon>
        <taxon>Alteromonadales</taxon>
        <taxon>Alteromonadaceae</taxon>
        <taxon>Saccharobesus</taxon>
    </lineage>
</organism>
<proteinExistence type="predicted"/>
<dbReference type="NCBIfam" id="NF047593">
    <property type="entry name" value="IS66_ISAeme5_TnpA"/>
    <property type="match status" value="1"/>
</dbReference>
<dbReference type="Proteomes" id="UP000244441">
    <property type="component" value="Chromosome"/>
</dbReference>
<accession>A0A2S0VS63</accession>
<keyword evidence="3" id="KW-1185">Reference proteome</keyword>
<dbReference type="KEGG" id="cate:C2869_11435"/>
<dbReference type="KEGG" id="cate:C2869_07405"/>
<dbReference type="RefSeq" id="WP_108602337.1">
    <property type="nucleotide sequence ID" value="NZ_CP026604.1"/>
</dbReference>
<name>A0A2S0VS63_9ALTE</name>
<reference evidence="2 3" key="1">
    <citation type="submission" date="2018-01" db="EMBL/GenBank/DDBJ databases">
        <title>Genome sequence of a Cantenovulum-like bacteria.</title>
        <authorList>
            <person name="Tan W.R."/>
            <person name="Lau N.-S."/>
            <person name="Go F."/>
            <person name="Amirul A.-A.A."/>
        </authorList>
    </citation>
    <scope>NUCLEOTIDE SEQUENCE [LARGE SCALE GENOMIC DNA]</scope>
    <source>
        <strain evidence="2 3">CCB-QB4</strain>
    </source>
</reference>
<evidence type="ECO:0000313" key="2">
    <source>
        <dbReference type="EMBL" id="AWB67012.1"/>
    </source>
</evidence>
<dbReference type="OrthoDB" id="5769209at2"/>
<dbReference type="EMBL" id="CP026604">
    <property type="protein sequence ID" value="AWB67012.1"/>
    <property type="molecule type" value="Genomic_DNA"/>
</dbReference>
<dbReference type="EMBL" id="CP026604">
    <property type="protein sequence ID" value="AWB66266.1"/>
    <property type="molecule type" value="Genomic_DNA"/>
</dbReference>
<gene>
    <name evidence="1" type="ORF">C2869_07405</name>
    <name evidence="2" type="ORF">C2869_11435</name>
</gene>
<dbReference type="AlphaFoldDB" id="A0A2S0VS63"/>
<protein>
    <recommendedName>
        <fullName evidence="4">Transposase</fullName>
    </recommendedName>
</protein>